<dbReference type="AlphaFoldDB" id="A0A7W9L1M4"/>
<feature type="compositionally biased region" description="Basic and acidic residues" evidence="1">
    <location>
        <begin position="111"/>
        <end position="127"/>
    </location>
</feature>
<evidence type="ECO:0000256" key="1">
    <source>
        <dbReference type="SAM" id="MobiDB-lite"/>
    </source>
</evidence>
<comment type="caution">
    <text evidence="2">The sequence shown here is derived from an EMBL/GenBank/DDBJ whole genome shotgun (WGS) entry which is preliminary data.</text>
</comment>
<sequence>MPSYRRGRPAGKGGSTAGWSARPLPARTPAGLQGRSHGCFGVFRVGGCGGRLRARGPAPRFGGRVGRPPGLRAPGLLAAQPGSWRRGRALGGAAGGRSRASRRGGGSPAAPRDDYGPRHRGRGDDRSGSGGRTAPPPAMATCAAITPAPCPPTGMTACAALSHRHAGLRRPLRPSCRPQVPASIIGPVGVPGGRAPSVGALPRGAVPLAGKPAAVSGAGEAPGFPAARSAAFGQRRSRGNGDRGRPFPASRRPQAAGDRAGPRFRAVGAGTARRCRGAAFRAPKWRRIPLRSLGPKRRPPAAARTE</sequence>
<feature type="region of interest" description="Disordered" evidence="1">
    <location>
        <begin position="51"/>
        <end position="140"/>
    </location>
</feature>
<dbReference type="EMBL" id="JACHOO010000003">
    <property type="protein sequence ID" value="MBB5752856.1"/>
    <property type="molecule type" value="Genomic_DNA"/>
</dbReference>
<dbReference type="Proteomes" id="UP000523821">
    <property type="component" value="Unassembled WGS sequence"/>
</dbReference>
<protein>
    <submittedName>
        <fullName evidence="2">Uncharacterized protein</fullName>
    </submittedName>
</protein>
<organism evidence="2 3">
    <name type="scientific">Prosthecomicrobium pneumaticum</name>
    <dbReference type="NCBI Taxonomy" id="81895"/>
    <lineage>
        <taxon>Bacteria</taxon>
        <taxon>Pseudomonadati</taxon>
        <taxon>Pseudomonadota</taxon>
        <taxon>Alphaproteobacteria</taxon>
        <taxon>Hyphomicrobiales</taxon>
        <taxon>Kaistiaceae</taxon>
        <taxon>Prosthecomicrobium</taxon>
    </lineage>
</organism>
<reference evidence="2 3" key="1">
    <citation type="submission" date="2020-08" db="EMBL/GenBank/DDBJ databases">
        <title>Genomic Encyclopedia of Type Strains, Phase IV (KMG-IV): sequencing the most valuable type-strain genomes for metagenomic binning, comparative biology and taxonomic classification.</title>
        <authorList>
            <person name="Goeker M."/>
        </authorList>
    </citation>
    <scope>NUCLEOTIDE SEQUENCE [LARGE SCALE GENOMIC DNA]</scope>
    <source>
        <strain evidence="2 3">DSM 16268</strain>
    </source>
</reference>
<evidence type="ECO:0000313" key="2">
    <source>
        <dbReference type="EMBL" id="MBB5752856.1"/>
    </source>
</evidence>
<proteinExistence type="predicted"/>
<gene>
    <name evidence="2" type="ORF">GGQ63_001910</name>
</gene>
<name>A0A7W9L1M4_9HYPH</name>
<feature type="compositionally biased region" description="Low complexity" evidence="1">
    <location>
        <begin position="55"/>
        <end position="82"/>
    </location>
</feature>
<feature type="region of interest" description="Disordered" evidence="1">
    <location>
        <begin position="229"/>
        <end position="306"/>
    </location>
</feature>
<keyword evidence="3" id="KW-1185">Reference proteome</keyword>
<feature type="compositionally biased region" description="Low complexity" evidence="1">
    <location>
        <begin position="265"/>
        <end position="282"/>
    </location>
</feature>
<accession>A0A7W9L1M4</accession>
<feature type="compositionally biased region" description="Basic residues" evidence="1">
    <location>
        <begin position="283"/>
        <end position="299"/>
    </location>
</feature>
<evidence type="ECO:0000313" key="3">
    <source>
        <dbReference type="Proteomes" id="UP000523821"/>
    </source>
</evidence>
<feature type="region of interest" description="Disordered" evidence="1">
    <location>
        <begin position="1"/>
        <end position="38"/>
    </location>
</feature>